<protein>
    <submittedName>
        <fullName evidence="1">Uncharacterized protein</fullName>
    </submittedName>
</protein>
<evidence type="ECO:0000313" key="1">
    <source>
        <dbReference type="EMBL" id="GBM29378.1"/>
    </source>
</evidence>
<keyword evidence="2" id="KW-1185">Reference proteome</keyword>
<dbReference type="AlphaFoldDB" id="A0A4Y2EMJ8"/>
<organism evidence="1 2">
    <name type="scientific">Araneus ventricosus</name>
    <name type="common">Orbweaver spider</name>
    <name type="synonym">Epeira ventricosa</name>
    <dbReference type="NCBI Taxonomy" id="182803"/>
    <lineage>
        <taxon>Eukaryota</taxon>
        <taxon>Metazoa</taxon>
        <taxon>Ecdysozoa</taxon>
        <taxon>Arthropoda</taxon>
        <taxon>Chelicerata</taxon>
        <taxon>Arachnida</taxon>
        <taxon>Araneae</taxon>
        <taxon>Araneomorphae</taxon>
        <taxon>Entelegynae</taxon>
        <taxon>Araneoidea</taxon>
        <taxon>Araneidae</taxon>
        <taxon>Araneus</taxon>
    </lineage>
</organism>
<gene>
    <name evidence="1" type="ORF">AVEN_176008_1</name>
</gene>
<dbReference type="Proteomes" id="UP000499080">
    <property type="component" value="Unassembled WGS sequence"/>
</dbReference>
<reference evidence="1 2" key="1">
    <citation type="journal article" date="2019" name="Sci. Rep.">
        <title>Orb-weaving spider Araneus ventricosus genome elucidates the spidroin gene catalogue.</title>
        <authorList>
            <person name="Kono N."/>
            <person name="Nakamura H."/>
            <person name="Ohtoshi R."/>
            <person name="Moran D.A.P."/>
            <person name="Shinohara A."/>
            <person name="Yoshida Y."/>
            <person name="Fujiwara M."/>
            <person name="Mori M."/>
            <person name="Tomita M."/>
            <person name="Arakawa K."/>
        </authorList>
    </citation>
    <scope>NUCLEOTIDE SEQUENCE [LARGE SCALE GENOMIC DNA]</scope>
</reference>
<evidence type="ECO:0000313" key="2">
    <source>
        <dbReference type="Proteomes" id="UP000499080"/>
    </source>
</evidence>
<comment type="caution">
    <text evidence="1">The sequence shown here is derived from an EMBL/GenBank/DDBJ whole genome shotgun (WGS) entry which is preliminary data.</text>
</comment>
<dbReference type="EMBL" id="BGPR01000634">
    <property type="protein sequence ID" value="GBM29378.1"/>
    <property type="molecule type" value="Genomic_DNA"/>
</dbReference>
<name>A0A4Y2EMJ8_ARAVE</name>
<accession>A0A4Y2EMJ8</accession>
<sequence length="87" mass="9316">MGETPFSPSSLYDGPLIALATEFSPQNVSSDDSMSHDSEQLISNYNIHINSNFLSGCGGLVVRSCLWGRMVPGSTEDPPCMGPLNHT</sequence>
<proteinExistence type="predicted"/>